<feature type="compositionally biased region" description="Basic residues" evidence="1">
    <location>
        <begin position="143"/>
        <end position="158"/>
    </location>
</feature>
<feature type="signal peptide" evidence="2">
    <location>
        <begin position="1"/>
        <end position="19"/>
    </location>
</feature>
<evidence type="ECO:0000313" key="3">
    <source>
        <dbReference type="EMBL" id="UTW07012.1"/>
    </source>
</evidence>
<keyword evidence="4" id="KW-1185">Reference proteome</keyword>
<sequence length="158" mass="19337">MLYKYMLAAVLGLSMTGCAVYGGGYDHGYRGHDRYYPSNRYQVQRYPVYVAPRYYSHDARHYDSHRHDDKRYDGRRYDQRRYLPAPSPRMLHDERRAVKRIDGRRDHRFDRRRAYRSAEPRPGWRGQHLKLQERTPRYQGRHEGRHKGRRDGRRRHGY</sequence>
<feature type="compositionally biased region" description="Basic and acidic residues" evidence="1">
    <location>
        <begin position="130"/>
        <end position="142"/>
    </location>
</feature>
<proteinExistence type="predicted"/>
<accession>A0ABY5H579</accession>
<evidence type="ECO:0000256" key="1">
    <source>
        <dbReference type="SAM" id="MobiDB-lite"/>
    </source>
</evidence>
<evidence type="ECO:0000256" key="2">
    <source>
        <dbReference type="SAM" id="SignalP"/>
    </source>
</evidence>
<evidence type="ECO:0000313" key="4">
    <source>
        <dbReference type="Proteomes" id="UP001059672"/>
    </source>
</evidence>
<dbReference type="EMBL" id="CP073346">
    <property type="protein sequence ID" value="UTW07012.1"/>
    <property type="molecule type" value="Genomic_DNA"/>
</dbReference>
<gene>
    <name evidence="3" type="ORF">KDW96_17880</name>
</gene>
<feature type="chain" id="PRO_5045896924" description="Lipoprotein" evidence="2">
    <location>
        <begin position="20"/>
        <end position="158"/>
    </location>
</feature>
<organism evidence="3 4">
    <name type="scientific">Pseudomonas benzenivorans</name>
    <dbReference type="NCBI Taxonomy" id="556533"/>
    <lineage>
        <taxon>Bacteria</taxon>
        <taxon>Pseudomonadati</taxon>
        <taxon>Pseudomonadota</taxon>
        <taxon>Gammaproteobacteria</taxon>
        <taxon>Pseudomonadales</taxon>
        <taxon>Pseudomonadaceae</taxon>
        <taxon>Pseudomonas</taxon>
    </lineage>
</organism>
<feature type="region of interest" description="Disordered" evidence="1">
    <location>
        <begin position="109"/>
        <end position="158"/>
    </location>
</feature>
<dbReference type="Proteomes" id="UP001059672">
    <property type="component" value="Chromosome"/>
</dbReference>
<dbReference type="RefSeq" id="WP_255837578.1">
    <property type="nucleotide sequence ID" value="NZ_CP073346.1"/>
</dbReference>
<protein>
    <recommendedName>
        <fullName evidence="5">Lipoprotein</fullName>
    </recommendedName>
</protein>
<dbReference type="PROSITE" id="PS51257">
    <property type="entry name" value="PROKAR_LIPOPROTEIN"/>
    <property type="match status" value="1"/>
</dbReference>
<reference evidence="3" key="1">
    <citation type="submission" date="2021-04" db="EMBL/GenBank/DDBJ databases">
        <title>Oceanospirillales bacteria with DddD are important DMSP degraders in coastal seawater.</title>
        <authorList>
            <person name="Liu J."/>
        </authorList>
    </citation>
    <scope>NUCLEOTIDE SEQUENCE</scope>
    <source>
        <strain evidence="3">D13-4</strain>
    </source>
</reference>
<name>A0ABY5H579_9PSED</name>
<evidence type="ECO:0008006" key="5">
    <source>
        <dbReference type="Google" id="ProtNLM"/>
    </source>
</evidence>
<keyword evidence="2" id="KW-0732">Signal</keyword>